<dbReference type="Pfam" id="PF00733">
    <property type="entry name" value="Asn_synthase"/>
    <property type="match status" value="1"/>
</dbReference>
<evidence type="ECO:0000256" key="11">
    <source>
        <dbReference type="ARBA" id="ARBA00048741"/>
    </source>
</evidence>
<comment type="caution">
    <text evidence="15">The sequence shown here is derived from an EMBL/GenBank/DDBJ whole genome shotgun (WGS) entry which is preliminary data.</text>
</comment>
<dbReference type="GO" id="GO:0005524">
    <property type="term" value="F:ATP binding"/>
    <property type="evidence" value="ECO:0007669"/>
    <property type="project" value="UniProtKB-KW"/>
</dbReference>
<comment type="catalytic activity">
    <reaction evidence="11">
        <text>L-aspartate + L-glutamine + ATP + H2O = L-asparagine + L-glutamate + AMP + diphosphate + H(+)</text>
        <dbReference type="Rhea" id="RHEA:12228"/>
        <dbReference type="ChEBI" id="CHEBI:15377"/>
        <dbReference type="ChEBI" id="CHEBI:15378"/>
        <dbReference type="ChEBI" id="CHEBI:29985"/>
        <dbReference type="ChEBI" id="CHEBI:29991"/>
        <dbReference type="ChEBI" id="CHEBI:30616"/>
        <dbReference type="ChEBI" id="CHEBI:33019"/>
        <dbReference type="ChEBI" id="CHEBI:58048"/>
        <dbReference type="ChEBI" id="CHEBI:58359"/>
        <dbReference type="ChEBI" id="CHEBI:456215"/>
        <dbReference type="EC" id="6.3.5.4"/>
    </reaction>
</comment>
<feature type="non-terminal residue" evidence="15">
    <location>
        <position position="1"/>
    </location>
</feature>
<evidence type="ECO:0000256" key="9">
    <source>
        <dbReference type="ARBA" id="ARBA00022962"/>
    </source>
</evidence>
<feature type="binding site" evidence="13">
    <location>
        <position position="84"/>
    </location>
    <ligand>
        <name>L-glutamine</name>
        <dbReference type="ChEBI" id="CHEBI:58359"/>
    </ligand>
</feature>
<evidence type="ECO:0000256" key="12">
    <source>
        <dbReference type="PIRSR" id="PIRSR001589-1"/>
    </source>
</evidence>
<feature type="active site" description="For GATase activity" evidence="12">
    <location>
        <position position="9"/>
    </location>
</feature>
<evidence type="ECO:0000256" key="4">
    <source>
        <dbReference type="ARBA" id="ARBA00022598"/>
    </source>
</evidence>
<proteinExistence type="predicted"/>
<dbReference type="InterPro" id="IPR001962">
    <property type="entry name" value="Asn_synthase"/>
</dbReference>
<dbReference type="InterPro" id="IPR017932">
    <property type="entry name" value="GATase_2_dom"/>
</dbReference>
<comment type="pathway">
    <text evidence="1">Amino-acid biosynthesis; L-asparagine biosynthesis; L-asparagine from L-aspartate (L-Gln route): step 1/1.</text>
</comment>
<dbReference type="PANTHER" id="PTHR11772">
    <property type="entry name" value="ASPARAGINE SYNTHETASE"/>
    <property type="match status" value="1"/>
</dbReference>
<sequence length="496" mass="56949">RLQLFRSMCGIWALFGSDDCLSVQCLSTMKIAHRGPDAFRFENVNGYTNCCFGFHRTLICYNGEIYNHKKLQQRFEFEYQTNVDGEVILHLYDKAGIEQTISMLDWVFAFVLLDTANKKVFLGRDTYGVRPLFKAMTEDGFLAVCSEAKGLVSLKHSITPFLKVEPFLPGHYEVLDLKPNGKVTSVEMVKYHHCMDEPLHALYDSVEKLFPGFELETVKTNLWILFDNAIRKRLMTDRRIDCLLSGGLDSSLVAASLLKQLKEAQVQYPLQTFAIGMEESPDLLAARKVANYIGSEHHEVLFNSEEGIQALDEVIFSLETYDITTVRASAPSPEKAEEESERLLKQLYLFDVLRADRTTAAHGLELRVPFLDHRFFSYYLSLPPEMRIPENGIEKHLLRETPKEAFSDGITSVKNSWFKILQDYVEHQVDDAMMAAAAQKFPFNTPKTKEGYYYRQIFEHHYPGRADWLSHSWMPKWINATDPSLTLTHYKSVAEA</sequence>
<dbReference type="AlphaFoldDB" id="A0AAW0IYK9"/>
<keyword evidence="5 12" id="KW-0028">Amino-acid biosynthesis</keyword>
<protein>
    <recommendedName>
        <fullName evidence="3">Asparagine synthetase [glutamine-hydrolyzing]</fullName>
        <ecNumber evidence="2">6.3.5.4</ecNumber>
    </recommendedName>
    <alternativeName>
        <fullName evidence="10">Glutamine-dependent asparagine synthetase</fullName>
    </alternativeName>
</protein>
<dbReference type="InterPro" id="IPR029055">
    <property type="entry name" value="Ntn_hydrolases_N"/>
</dbReference>
<dbReference type="InterPro" id="IPR014729">
    <property type="entry name" value="Rossmann-like_a/b/a_fold"/>
</dbReference>
<evidence type="ECO:0000256" key="13">
    <source>
        <dbReference type="PIRSR" id="PIRSR001589-2"/>
    </source>
</evidence>
<dbReference type="EC" id="6.3.5.4" evidence="2"/>
<dbReference type="Gene3D" id="3.60.20.10">
    <property type="entry name" value="Glutamine Phosphoribosylpyrophosphate, subunit 1, domain 1"/>
    <property type="match status" value="1"/>
</dbReference>
<organism evidence="15 16">
    <name type="scientific">Myodes glareolus</name>
    <name type="common">Bank vole</name>
    <name type="synonym">Clethrionomys glareolus</name>
    <dbReference type="NCBI Taxonomy" id="447135"/>
    <lineage>
        <taxon>Eukaryota</taxon>
        <taxon>Metazoa</taxon>
        <taxon>Chordata</taxon>
        <taxon>Craniata</taxon>
        <taxon>Vertebrata</taxon>
        <taxon>Euteleostomi</taxon>
        <taxon>Mammalia</taxon>
        <taxon>Eutheria</taxon>
        <taxon>Euarchontoglires</taxon>
        <taxon>Glires</taxon>
        <taxon>Rodentia</taxon>
        <taxon>Myomorpha</taxon>
        <taxon>Muroidea</taxon>
        <taxon>Cricetidae</taxon>
        <taxon>Arvicolinae</taxon>
        <taxon>Myodes</taxon>
    </lineage>
</organism>
<dbReference type="GO" id="GO:0004066">
    <property type="term" value="F:asparagine synthase (glutamine-hydrolyzing) activity"/>
    <property type="evidence" value="ECO:0007669"/>
    <property type="project" value="UniProtKB-EC"/>
</dbReference>
<dbReference type="CDD" id="cd01991">
    <property type="entry name" value="Asn_synthase_B_C"/>
    <property type="match status" value="1"/>
</dbReference>
<keyword evidence="4" id="KW-0436">Ligase</keyword>
<keyword evidence="8 12" id="KW-0061">Asparagine biosynthesis</keyword>
<evidence type="ECO:0000256" key="8">
    <source>
        <dbReference type="ARBA" id="ARBA00022888"/>
    </source>
</evidence>
<keyword evidence="9 12" id="KW-0315">Glutamine amidotransferase</keyword>
<evidence type="ECO:0000256" key="7">
    <source>
        <dbReference type="ARBA" id="ARBA00022840"/>
    </source>
</evidence>
<keyword evidence="7 13" id="KW-0067">ATP-binding</keyword>
<name>A0AAW0IYK9_MYOGA</name>
<dbReference type="InterPro" id="IPR050795">
    <property type="entry name" value="Asn_Synthetase"/>
</dbReference>
<evidence type="ECO:0000256" key="6">
    <source>
        <dbReference type="ARBA" id="ARBA00022741"/>
    </source>
</evidence>
<feature type="binding site" evidence="13">
    <location>
        <position position="243"/>
    </location>
    <ligand>
        <name>ATP</name>
        <dbReference type="ChEBI" id="CHEBI:30616"/>
    </ligand>
</feature>
<dbReference type="Pfam" id="PF13537">
    <property type="entry name" value="GATase_7"/>
    <property type="match status" value="1"/>
</dbReference>
<reference evidence="15 16" key="1">
    <citation type="journal article" date="2023" name="bioRxiv">
        <title>Conserved and derived expression patterns and positive selection on dental genes reveal complex evolutionary context of ever-growing rodent molars.</title>
        <authorList>
            <person name="Calamari Z.T."/>
            <person name="Song A."/>
            <person name="Cohen E."/>
            <person name="Akter M."/>
            <person name="Roy R.D."/>
            <person name="Hallikas O."/>
            <person name="Christensen M.M."/>
            <person name="Li P."/>
            <person name="Marangoni P."/>
            <person name="Jernvall J."/>
            <person name="Klein O.D."/>
        </authorList>
    </citation>
    <scope>NUCLEOTIDE SEQUENCE [LARGE SCALE GENOMIC DNA]</scope>
    <source>
        <strain evidence="15">V071</strain>
    </source>
</reference>
<dbReference type="GO" id="GO:0006529">
    <property type="term" value="P:asparagine biosynthetic process"/>
    <property type="evidence" value="ECO:0007669"/>
    <property type="project" value="UniProtKB-KW"/>
</dbReference>
<feature type="domain" description="Glutamine amidotransferase type-2" evidence="14">
    <location>
        <begin position="9"/>
        <end position="178"/>
    </location>
</feature>
<dbReference type="InterPro" id="IPR006426">
    <property type="entry name" value="Asn_synth_AEB"/>
</dbReference>
<dbReference type="SUPFAM" id="SSF56235">
    <property type="entry name" value="N-terminal nucleophile aminohydrolases (Ntn hydrolases)"/>
    <property type="match status" value="1"/>
</dbReference>
<accession>A0AAW0IYK9</accession>
<dbReference type="Proteomes" id="UP001488838">
    <property type="component" value="Unassembled WGS sequence"/>
</dbReference>
<dbReference type="Gene3D" id="3.40.50.620">
    <property type="entry name" value="HUPs"/>
    <property type="match status" value="2"/>
</dbReference>
<evidence type="ECO:0000313" key="16">
    <source>
        <dbReference type="Proteomes" id="UP001488838"/>
    </source>
</evidence>
<evidence type="ECO:0000313" key="15">
    <source>
        <dbReference type="EMBL" id="KAK7819376.1"/>
    </source>
</evidence>
<dbReference type="EMBL" id="JBBHLL010000081">
    <property type="protein sequence ID" value="KAK7819376.1"/>
    <property type="molecule type" value="Genomic_DNA"/>
</dbReference>
<keyword evidence="16" id="KW-1185">Reference proteome</keyword>
<dbReference type="InterPro" id="IPR033738">
    <property type="entry name" value="AsnB_N"/>
</dbReference>
<dbReference type="PIRSF" id="PIRSF001589">
    <property type="entry name" value="Asn_synthetase_glu-h"/>
    <property type="match status" value="1"/>
</dbReference>
<dbReference type="PANTHER" id="PTHR11772:SF23">
    <property type="entry name" value="ASPARAGINE SYNTHETASE [GLUTAMINE-HYDROLYZING]"/>
    <property type="match status" value="1"/>
</dbReference>
<feature type="binding site" evidence="13">
    <location>
        <position position="275"/>
    </location>
    <ligand>
        <name>ATP</name>
        <dbReference type="ChEBI" id="CHEBI:30616"/>
    </ligand>
</feature>
<evidence type="ECO:0000256" key="1">
    <source>
        <dbReference type="ARBA" id="ARBA00005187"/>
    </source>
</evidence>
<dbReference type="PROSITE" id="PS51278">
    <property type="entry name" value="GATASE_TYPE_2"/>
    <property type="match status" value="1"/>
</dbReference>
<keyword evidence="6 13" id="KW-0547">Nucleotide-binding</keyword>
<evidence type="ECO:0000256" key="3">
    <source>
        <dbReference type="ARBA" id="ARBA00021389"/>
    </source>
</evidence>
<evidence type="ECO:0000256" key="10">
    <source>
        <dbReference type="ARBA" id="ARBA00030234"/>
    </source>
</evidence>
<dbReference type="CDD" id="cd00712">
    <property type="entry name" value="AsnB"/>
    <property type="match status" value="1"/>
</dbReference>
<evidence type="ECO:0000259" key="14">
    <source>
        <dbReference type="PROSITE" id="PS51278"/>
    </source>
</evidence>
<evidence type="ECO:0000256" key="2">
    <source>
        <dbReference type="ARBA" id="ARBA00012737"/>
    </source>
</evidence>
<dbReference type="GO" id="GO:0005829">
    <property type="term" value="C:cytosol"/>
    <property type="evidence" value="ECO:0007669"/>
    <property type="project" value="TreeGrafter"/>
</dbReference>
<gene>
    <name evidence="15" type="ORF">U0070_025404</name>
</gene>
<evidence type="ECO:0000256" key="5">
    <source>
        <dbReference type="ARBA" id="ARBA00022605"/>
    </source>
</evidence>
<dbReference type="SUPFAM" id="SSF52402">
    <property type="entry name" value="Adenine nucleotide alpha hydrolases-like"/>
    <property type="match status" value="1"/>
</dbReference>